<protein>
    <submittedName>
        <fullName evidence="1">Uncharacterized protein</fullName>
    </submittedName>
</protein>
<organism evidence="1">
    <name type="scientific">marine sediment metagenome</name>
    <dbReference type="NCBI Taxonomy" id="412755"/>
    <lineage>
        <taxon>unclassified sequences</taxon>
        <taxon>metagenomes</taxon>
        <taxon>ecological metagenomes</taxon>
    </lineage>
</organism>
<accession>A0A0F9D254</accession>
<comment type="caution">
    <text evidence="1">The sequence shown here is derived from an EMBL/GenBank/DDBJ whole genome shotgun (WGS) entry which is preliminary data.</text>
</comment>
<dbReference type="EMBL" id="LAZR01041485">
    <property type="protein sequence ID" value="KKL11871.1"/>
    <property type="molecule type" value="Genomic_DNA"/>
</dbReference>
<name>A0A0F9D254_9ZZZZ</name>
<dbReference type="AlphaFoldDB" id="A0A0F9D254"/>
<reference evidence="1" key="1">
    <citation type="journal article" date="2015" name="Nature">
        <title>Complex archaea that bridge the gap between prokaryotes and eukaryotes.</title>
        <authorList>
            <person name="Spang A."/>
            <person name="Saw J.H."/>
            <person name="Jorgensen S.L."/>
            <person name="Zaremba-Niedzwiedzka K."/>
            <person name="Martijn J."/>
            <person name="Lind A.E."/>
            <person name="van Eijk R."/>
            <person name="Schleper C."/>
            <person name="Guy L."/>
            <person name="Ettema T.J."/>
        </authorList>
    </citation>
    <scope>NUCLEOTIDE SEQUENCE</scope>
</reference>
<sequence length="76" mass="9325">MKMPQKTKYEHIHFEKTPRGKGVYYIRLNKGYFIVGMVEYYKPWKKYATEHFRGFVFDENCHRDIADFLDQLNDKL</sequence>
<evidence type="ECO:0000313" key="1">
    <source>
        <dbReference type="EMBL" id="KKL11871.1"/>
    </source>
</evidence>
<proteinExistence type="predicted"/>
<gene>
    <name evidence="1" type="ORF">LCGC14_2541450</name>
</gene>
<feature type="non-terminal residue" evidence="1">
    <location>
        <position position="76"/>
    </location>
</feature>